<feature type="transmembrane region" description="Helical" evidence="1">
    <location>
        <begin position="21"/>
        <end position="42"/>
    </location>
</feature>
<name>D5H6V7_SALRM</name>
<dbReference type="HOGENOM" id="CLU_2668936_0_0_10"/>
<dbReference type="KEGG" id="srm:SRM_00841"/>
<proteinExistence type="predicted"/>
<protein>
    <submittedName>
        <fullName evidence="2">Hypohtetical protein, membrane</fullName>
    </submittedName>
</protein>
<dbReference type="EMBL" id="FP565814">
    <property type="protein sequence ID" value="CBH23762.1"/>
    <property type="molecule type" value="Genomic_DNA"/>
</dbReference>
<evidence type="ECO:0000313" key="2">
    <source>
        <dbReference type="EMBL" id="CBH23762.1"/>
    </source>
</evidence>
<evidence type="ECO:0000256" key="1">
    <source>
        <dbReference type="SAM" id="Phobius"/>
    </source>
</evidence>
<keyword evidence="1" id="KW-0812">Transmembrane</keyword>
<organism evidence="2 3">
    <name type="scientific">Salinibacter ruber (strain M8)</name>
    <dbReference type="NCBI Taxonomy" id="761659"/>
    <lineage>
        <taxon>Bacteria</taxon>
        <taxon>Pseudomonadati</taxon>
        <taxon>Rhodothermota</taxon>
        <taxon>Rhodothermia</taxon>
        <taxon>Rhodothermales</taxon>
        <taxon>Salinibacteraceae</taxon>
        <taxon>Salinibacter</taxon>
    </lineage>
</organism>
<reference evidence="2 3" key="1">
    <citation type="journal article" date="2010" name="ISME J.">
        <title>Fine-scale evolution: genomic, phenotypic and ecological differentiation in two coexisting Salinibacter ruber strains.</title>
        <authorList>
            <person name="Pena A."/>
            <person name="Teeling H."/>
            <person name="Huerta-Cepas J."/>
            <person name="Santos F."/>
            <person name="Yarza P."/>
            <person name="Brito-Echeverria J."/>
            <person name="Lucio M."/>
            <person name="Schmitt-Kopplin P."/>
            <person name="Meseguer I."/>
            <person name="Schenowitz C."/>
            <person name="Dossat C."/>
            <person name="Barbe V."/>
            <person name="Dopazo J."/>
            <person name="Rossello-Mora R."/>
            <person name="Schuler M."/>
            <person name="Glockner F.O."/>
            <person name="Amann R."/>
            <person name="Gabaldon T."/>
            <person name="Anton J."/>
        </authorList>
    </citation>
    <scope>NUCLEOTIDE SEQUENCE [LARGE SCALE GENOMIC DNA]</scope>
    <source>
        <strain evidence="2 3">M8</strain>
    </source>
</reference>
<evidence type="ECO:0000313" key="3">
    <source>
        <dbReference type="Proteomes" id="UP000000933"/>
    </source>
</evidence>
<accession>D5H6V7</accession>
<dbReference type="AlphaFoldDB" id="D5H6V7"/>
<dbReference type="Proteomes" id="UP000000933">
    <property type="component" value="Chromosome"/>
</dbReference>
<keyword evidence="1" id="KW-0472">Membrane</keyword>
<sequence>MPKAHPLKRPRVSMDLDIRTVLRWLIIGVIALLGLSLVGVLVDVAGALLQLVLKAGAVVLVVLLVIRVLEGVRSG</sequence>
<gene>
    <name evidence="2" type="ordered locus">SRM_00841</name>
</gene>
<feature type="transmembrane region" description="Helical" evidence="1">
    <location>
        <begin position="48"/>
        <end position="69"/>
    </location>
</feature>
<keyword evidence="1" id="KW-1133">Transmembrane helix</keyword>
<reference evidence="3" key="2">
    <citation type="submission" date="2010-04" db="EMBL/GenBank/DDBJ databases">
        <title>Genome sequence of Salinibacter ruber M8.</title>
        <authorList>
            <consortium name="Genoscope"/>
        </authorList>
    </citation>
    <scope>NUCLEOTIDE SEQUENCE [LARGE SCALE GENOMIC DNA]</scope>
    <source>
        <strain evidence="3">M8</strain>
    </source>
</reference>